<dbReference type="CDD" id="cd04586">
    <property type="entry name" value="CBS_pair_BON_assoc"/>
    <property type="match status" value="1"/>
</dbReference>
<protein>
    <submittedName>
        <fullName evidence="5">CBS-domain-containing membrane protein</fullName>
    </submittedName>
</protein>
<organism evidence="5 6">
    <name type="scientific">Sphaerisporangium rubeum</name>
    <dbReference type="NCBI Taxonomy" id="321317"/>
    <lineage>
        <taxon>Bacteria</taxon>
        <taxon>Bacillati</taxon>
        <taxon>Actinomycetota</taxon>
        <taxon>Actinomycetes</taxon>
        <taxon>Streptosporangiales</taxon>
        <taxon>Streptosporangiaceae</taxon>
        <taxon>Sphaerisporangium</taxon>
    </lineage>
</organism>
<dbReference type="SMART" id="SM00116">
    <property type="entry name" value="CBS"/>
    <property type="match status" value="2"/>
</dbReference>
<sequence length="215" mass="23799">MTRQVASVNGTTPFKDVAEVMVRHGVSAVPVVDGEGHVIGVISEADLLRKEEFREQYYGEDYRPPLRARLRRLGRAGTEEKAHGDTAADLMSTPAITVRPYANVVAAARAMDVNGIKRLPVIDDEGRLEGIVSRHDLLKVFTRGDVDIEAEIRDDILEGPLWMDTSGIRVSVSQGVVTVGGEIGRHHDARVIIRMIERVNGVVDVLDKLEWRQDD</sequence>
<feature type="domain" description="CBS" evidence="4">
    <location>
        <begin position="91"/>
        <end position="148"/>
    </location>
</feature>
<reference evidence="5 6" key="1">
    <citation type="submission" date="2020-08" db="EMBL/GenBank/DDBJ databases">
        <title>Sequencing the genomes of 1000 actinobacteria strains.</title>
        <authorList>
            <person name="Klenk H.-P."/>
        </authorList>
    </citation>
    <scope>NUCLEOTIDE SEQUENCE [LARGE SCALE GENOMIC DNA]</scope>
    <source>
        <strain evidence="5 6">DSM 44936</strain>
    </source>
</reference>
<dbReference type="EMBL" id="JACHIU010000001">
    <property type="protein sequence ID" value="MBB6470838.1"/>
    <property type="molecule type" value="Genomic_DNA"/>
</dbReference>
<dbReference type="PIRSF" id="PIRSF036990">
    <property type="entry name" value="UCP036990_CBS_BON"/>
    <property type="match status" value="1"/>
</dbReference>
<evidence type="ECO:0000256" key="2">
    <source>
        <dbReference type="PROSITE-ProRule" id="PRU00703"/>
    </source>
</evidence>
<evidence type="ECO:0000313" key="6">
    <source>
        <dbReference type="Proteomes" id="UP000555564"/>
    </source>
</evidence>
<dbReference type="PROSITE" id="PS51371">
    <property type="entry name" value="CBS"/>
    <property type="match status" value="2"/>
</dbReference>
<dbReference type="SUPFAM" id="SSF54631">
    <property type="entry name" value="CBS-domain pair"/>
    <property type="match status" value="1"/>
</dbReference>
<dbReference type="Pfam" id="PF04972">
    <property type="entry name" value="BON"/>
    <property type="match status" value="1"/>
</dbReference>
<gene>
    <name evidence="5" type="ORF">BJ992_000269</name>
</gene>
<keyword evidence="1 2" id="KW-0129">CBS domain</keyword>
<dbReference type="RefSeq" id="WP_246496490.1">
    <property type="nucleotide sequence ID" value="NZ_BAAALO010000084.1"/>
</dbReference>
<dbReference type="PANTHER" id="PTHR43080">
    <property type="entry name" value="CBS DOMAIN-CONTAINING PROTEIN CBSX3, MITOCHONDRIAL"/>
    <property type="match status" value="1"/>
</dbReference>
<feature type="domain" description="BON" evidence="3">
    <location>
        <begin position="144"/>
        <end position="213"/>
    </location>
</feature>
<dbReference type="InterPro" id="IPR000644">
    <property type="entry name" value="CBS_dom"/>
</dbReference>
<dbReference type="InterPro" id="IPR007055">
    <property type="entry name" value="BON_dom"/>
</dbReference>
<proteinExistence type="predicted"/>
<name>A0A7X0M3P6_9ACTN</name>
<evidence type="ECO:0000256" key="1">
    <source>
        <dbReference type="ARBA" id="ARBA00023122"/>
    </source>
</evidence>
<dbReference type="InterPro" id="IPR017080">
    <property type="entry name" value="UCP036990_CBS_BON"/>
</dbReference>
<accession>A0A7X0M3P6</accession>
<dbReference type="PROSITE" id="PS50914">
    <property type="entry name" value="BON"/>
    <property type="match status" value="1"/>
</dbReference>
<keyword evidence="6" id="KW-1185">Reference proteome</keyword>
<feature type="domain" description="CBS" evidence="4">
    <location>
        <begin position="1"/>
        <end position="60"/>
    </location>
</feature>
<dbReference type="AlphaFoldDB" id="A0A7X0M3P6"/>
<dbReference type="Gene3D" id="3.10.580.10">
    <property type="entry name" value="CBS-domain"/>
    <property type="match status" value="1"/>
</dbReference>
<dbReference type="Pfam" id="PF00571">
    <property type="entry name" value="CBS"/>
    <property type="match status" value="2"/>
</dbReference>
<dbReference type="InterPro" id="IPR046342">
    <property type="entry name" value="CBS_dom_sf"/>
</dbReference>
<dbReference type="Proteomes" id="UP000555564">
    <property type="component" value="Unassembled WGS sequence"/>
</dbReference>
<dbReference type="PANTHER" id="PTHR43080:SF29">
    <property type="entry name" value="OS02G0818000 PROTEIN"/>
    <property type="match status" value="1"/>
</dbReference>
<comment type="caution">
    <text evidence="5">The sequence shown here is derived from an EMBL/GenBank/DDBJ whole genome shotgun (WGS) entry which is preliminary data.</text>
</comment>
<evidence type="ECO:0000259" key="4">
    <source>
        <dbReference type="PROSITE" id="PS51371"/>
    </source>
</evidence>
<dbReference type="InterPro" id="IPR051257">
    <property type="entry name" value="Diverse_CBS-Domain"/>
</dbReference>
<dbReference type="Gene3D" id="3.30.1340.30">
    <property type="match status" value="1"/>
</dbReference>
<evidence type="ECO:0000313" key="5">
    <source>
        <dbReference type="EMBL" id="MBB6470838.1"/>
    </source>
</evidence>
<evidence type="ECO:0000259" key="3">
    <source>
        <dbReference type="PROSITE" id="PS50914"/>
    </source>
</evidence>